<evidence type="ECO:0000313" key="1">
    <source>
        <dbReference type="EMBL" id="MBB4678159.1"/>
    </source>
</evidence>
<reference evidence="1 2" key="1">
    <citation type="submission" date="2020-08" db="EMBL/GenBank/DDBJ databases">
        <title>Sequencing the genomes of 1000 actinobacteria strains.</title>
        <authorList>
            <person name="Klenk H.-P."/>
        </authorList>
    </citation>
    <scope>NUCLEOTIDE SEQUENCE [LARGE SCALE GENOMIC DNA]</scope>
    <source>
        <strain evidence="1 2">DSM 44230</strain>
    </source>
</reference>
<sequence>MTASVLHAPPTRVHREDIAVMEQTAADELPAIQQLWPAFERLDALSANTPPISANTPYDNGQHGDGMAELRAAMPADESRPLVEFYRRHGEIELWLPIRP</sequence>
<proteinExistence type="predicted"/>
<dbReference type="EMBL" id="JACHMH010000001">
    <property type="protein sequence ID" value="MBB4678159.1"/>
    <property type="molecule type" value="Genomic_DNA"/>
</dbReference>
<gene>
    <name evidence="1" type="ORF">HNR67_004277</name>
</gene>
<name>A0A7W7FWQ3_9PSEU</name>
<dbReference type="AlphaFoldDB" id="A0A7W7FWQ3"/>
<dbReference type="Proteomes" id="UP000533598">
    <property type="component" value="Unassembled WGS sequence"/>
</dbReference>
<dbReference type="RefSeq" id="WP_185004024.1">
    <property type="nucleotide sequence ID" value="NZ_BAAAUI010000086.1"/>
</dbReference>
<organism evidence="1 2">
    <name type="scientific">Crossiella cryophila</name>
    <dbReference type="NCBI Taxonomy" id="43355"/>
    <lineage>
        <taxon>Bacteria</taxon>
        <taxon>Bacillati</taxon>
        <taxon>Actinomycetota</taxon>
        <taxon>Actinomycetes</taxon>
        <taxon>Pseudonocardiales</taxon>
        <taxon>Pseudonocardiaceae</taxon>
        <taxon>Crossiella</taxon>
    </lineage>
</organism>
<protein>
    <submittedName>
        <fullName evidence="1">Uncharacterized protein</fullName>
    </submittedName>
</protein>
<keyword evidence="2" id="KW-1185">Reference proteome</keyword>
<comment type="caution">
    <text evidence="1">The sequence shown here is derived from an EMBL/GenBank/DDBJ whole genome shotgun (WGS) entry which is preliminary data.</text>
</comment>
<accession>A0A7W7FWQ3</accession>
<evidence type="ECO:0000313" key="2">
    <source>
        <dbReference type="Proteomes" id="UP000533598"/>
    </source>
</evidence>